<evidence type="ECO:0000313" key="10">
    <source>
        <dbReference type="Proteomes" id="UP000566819"/>
    </source>
</evidence>
<feature type="transmembrane region" description="Helical" evidence="7">
    <location>
        <begin position="174"/>
        <end position="200"/>
    </location>
</feature>
<dbReference type="Proteomes" id="UP000566819">
    <property type="component" value="Unassembled WGS sequence"/>
</dbReference>
<organism evidence="9 10">
    <name type="scientific">Cudoniella acicularis</name>
    <dbReference type="NCBI Taxonomy" id="354080"/>
    <lineage>
        <taxon>Eukaryota</taxon>
        <taxon>Fungi</taxon>
        <taxon>Dikarya</taxon>
        <taxon>Ascomycota</taxon>
        <taxon>Pezizomycotina</taxon>
        <taxon>Leotiomycetes</taxon>
        <taxon>Helotiales</taxon>
        <taxon>Tricladiaceae</taxon>
        <taxon>Cudoniella</taxon>
    </lineage>
</organism>
<gene>
    <name evidence="9" type="ORF">G7Y89_g1526</name>
</gene>
<feature type="transmembrane region" description="Helical" evidence="7">
    <location>
        <begin position="55"/>
        <end position="80"/>
    </location>
</feature>
<feature type="domain" description="Rhodopsin" evidence="8">
    <location>
        <begin position="39"/>
        <end position="276"/>
    </location>
</feature>
<comment type="subcellular location">
    <subcellularLocation>
        <location evidence="1">Membrane</location>
        <topology evidence="1">Multi-pass membrane protein</topology>
    </subcellularLocation>
</comment>
<reference evidence="9 10" key="1">
    <citation type="submission" date="2020-03" db="EMBL/GenBank/DDBJ databases">
        <title>Draft Genome Sequence of Cudoniella acicularis.</title>
        <authorList>
            <person name="Buettner E."/>
            <person name="Kellner H."/>
        </authorList>
    </citation>
    <scope>NUCLEOTIDE SEQUENCE [LARGE SCALE GENOMIC DNA]</scope>
    <source>
        <strain evidence="9 10">DSM 108380</strain>
    </source>
</reference>
<keyword evidence="3 7" id="KW-1133">Transmembrane helix</keyword>
<sequence>MPHRRQSLAEPAGGNVDRGPFILALQWATTSVALLVIVARLYVRSAIIKYRGWDDYLIVFSIINAIGAAACDTLAVQHGYGHHGFYLSDTEATTATKWNYLAIPFSLMSNVSAKLSICFFMLHINQEKRYARILVSVGCLVFALVISNCIYVFTQCRPASALWTGVGKCLDPKISFIFGIFTSIIFILADVTFATFPLTFLWDLNLNMRKKFAIGFVLSLGLIAAAFGIVRCTQLVDLQPGSDILFETIDITIWSFLEQNVTITAASIPVLYKLFSNCLNSRKSGPAITGYTIKNPTNESVMMKGGRSGGRTSRIYDSSSTRMDGDFGEDGNYMPLDDVQTPAAAAVEDGKKVSSWSNFSNRH</sequence>
<feature type="transmembrane region" description="Helical" evidence="7">
    <location>
        <begin position="100"/>
        <end position="122"/>
    </location>
</feature>
<keyword evidence="4 7" id="KW-0472">Membrane</keyword>
<dbReference type="AlphaFoldDB" id="A0A8H4W7C2"/>
<keyword evidence="2 7" id="KW-0812">Transmembrane</keyword>
<dbReference type="PANTHER" id="PTHR33048:SF155">
    <property type="entry name" value="INTEGRAL MEMBRANE PROTEIN"/>
    <property type="match status" value="1"/>
</dbReference>
<dbReference type="PANTHER" id="PTHR33048">
    <property type="entry name" value="PTH11-LIKE INTEGRAL MEMBRANE PROTEIN (AFU_ORTHOLOGUE AFUA_5G11245)"/>
    <property type="match status" value="1"/>
</dbReference>
<comment type="similarity">
    <text evidence="5">Belongs to the SAT4 family.</text>
</comment>
<evidence type="ECO:0000256" key="1">
    <source>
        <dbReference type="ARBA" id="ARBA00004141"/>
    </source>
</evidence>
<accession>A0A8H4W7C2</accession>
<dbReference type="EMBL" id="JAAMPI010000060">
    <property type="protein sequence ID" value="KAF4636567.1"/>
    <property type="molecule type" value="Genomic_DNA"/>
</dbReference>
<dbReference type="OrthoDB" id="5331848at2759"/>
<proteinExistence type="inferred from homology"/>
<feature type="transmembrane region" description="Helical" evidence="7">
    <location>
        <begin position="134"/>
        <end position="154"/>
    </location>
</feature>
<feature type="transmembrane region" description="Helical" evidence="7">
    <location>
        <begin position="212"/>
        <end position="230"/>
    </location>
</feature>
<protein>
    <recommendedName>
        <fullName evidence="8">Rhodopsin domain-containing protein</fullName>
    </recommendedName>
</protein>
<evidence type="ECO:0000313" key="9">
    <source>
        <dbReference type="EMBL" id="KAF4636567.1"/>
    </source>
</evidence>
<evidence type="ECO:0000256" key="2">
    <source>
        <dbReference type="ARBA" id="ARBA00022692"/>
    </source>
</evidence>
<comment type="caution">
    <text evidence="9">The sequence shown here is derived from an EMBL/GenBank/DDBJ whole genome shotgun (WGS) entry which is preliminary data.</text>
</comment>
<keyword evidence="10" id="KW-1185">Reference proteome</keyword>
<dbReference type="InterPro" id="IPR052337">
    <property type="entry name" value="SAT4-like"/>
</dbReference>
<dbReference type="GO" id="GO:0016020">
    <property type="term" value="C:membrane"/>
    <property type="evidence" value="ECO:0007669"/>
    <property type="project" value="UniProtKB-SubCell"/>
</dbReference>
<evidence type="ECO:0000256" key="4">
    <source>
        <dbReference type="ARBA" id="ARBA00023136"/>
    </source>
</evidence>
<name>A0A8H4W7C2_9HELO</name>
<evidence type="ECO:0000256" key="7">
    <source>
        <dbReference type="SAM" id="Phobius"/>
    </source>
</evidence>
<feature type="transmembrane region" description="Helical" evidence="7">
    <location>
        <begin position="20"/>
        <end position="43"/>
    </location>
</feature>
<dbReference type="Pfam" id="PF20684">
    <property type="entry name" value="Fung_rhodopsin"/>
    <property type="match status" value="1"/>
</dbReference>
<evidence type="ECO:0000256" key="6">
    <source>
        <dbReference type="SAM" id="MobiDB-lite"/>
    </source>
</evidence>
<dbReference type="InterPro" id="IPR049326">
    <property type="entry name" value="Rhodopsin_dom_fungi"/>
</dbReference>
<feature type="region of interest" description="Disordered" evidence="6">
    <location>
        <begin position="303"/>
        <end position="322"/>
    </location>
</feature>
<evidence type="ECO:0000256" key="5">
    <source>
        <dbReference type="ARBA" id="ARBA00038359"/>
    </source>
</evidence>
<evidence type="ECO:0000259" key="8">
    <source>
        <dbReference type="Pfam" id="PF20684"/>
    </source>
</evidence>
<evidence type="ECO:0000256" key="3">
    <source>
        <dbReference type="ARBA" id="ARBA00022989"/>
    </source>
</evidence>